<evidence type="ECO:0000313" key="9">
    <source>
        <dbReference type="Proteomes" id="UP000325797"/>
    </source>
</evidence>
<dbReference type="InterPro" id="IPR001647">
    <property type="entry name" value="HTH_TetR"/>
</dbReference>
<accession>A0A5J6MRN8</accession>
<gene>
    <name evidence="8" type="ORF">FRZ61_02590</name>
</gene>
<dbReference type="InterPro" id="IPR009057">
    <property type="entry name" value="Homeodomain-like_sf"/>
</dbReference>
<dbReference type="InterPro" id="IPR041490">
    <property type="entry name" value="KstR2_TetR_C"/>
</dbReference>
<dbReference type="PROSITE" id="PS01081">
    <property type="entry name" value="HTH_TETR_1"/>
    <property type="match status" value="1"/>
</dbReference>
<dbReference type="Gene3D" id="1.10.10.60">
    <property type="entry name" value="Homeodomain-like"/>
    <property type="match status" value="1"/>
</dbReference>
<dbReference type="GO" id="GO:0003700">
    <property type="term" value="F:DNA-binding transcription factor activity"/>
    <property type="evidence" value="ECO:0007669"/>
    <property type="project" value="TreeGrafter"/>
</dbReference>
<keyword evidence="3 5" id="KW-0238">DNA-binding</keyword>
<dbReference type="Pfam" id="PF00440">
    <property type="entry name" value="TetR_N"/>
    <property type="match status" value="1"/>
</dbReference>
<evidence type="ECO:0000256" key="1">
    <source>
        <dbReference type="ARBA" id="ARBA00022491"/>
    </source>
</evidence>
<dbReference type="InterPro" id="IPR036271">
    <property type="entry name" value="Tet_transcr_reg_TetR-rel_C_sf"/>
</dbReference>
<dbReference type="InterPro" id="IPR023772">
    <property type="entry name" value="DNA-bd_HTH_TetR-type_CS"/>
</dbReference>
<feature type="DNA-binding region" description="H-T-H motif" evidence="5">
    <location>
        <begin position="39"/>
        <end position="58"/>
    </location>
</feature>
<evidence type="ECO:0000256" key="5">
    <source>
        <dbReference type="PROSITE-ProRule" id="PRU00335"/>
    </source>
</evidence>
<dbReference type="SUPFAM" id="SSF48498">
    <property type="entry name" value="Tetracyclin repressor-like, C-terminal domain"/>
    <property type="match status" value="1"/>
</dbReference>
<dbReference type="PANTHER" id="PTHR30055:SF175">
    <property type="entry name" value="HTH-TYPE TRANSCRIPTIONAL REPRESSOR KSTR2"/>
    <property type="match status" value="1"/>
</dbReference>
<keyword evidence="4" id="KW-0804">Transcription</keyword>
<organism evidence="8 9">
    <name type="scientific">Hypericibacter adhaerens</name>
    <dbReference type="NCBI Taxonomy" id="2602016"/>
    <lineage>
        <taxon>Bacteria</taxon>
        <taxon>Pseudomonadati</taxon>
        <taxon>Pseudomonadota</taxon>
        <taxon>Alphaproteobacteria</taxon>
        <taxon>Rhodospirillales</taxon>
        <taxon>Dongiaceae</taxon>
        <taxon>Hypericibacter</taxon>
    </lineage>
</organism>
<dbReference type="SUPFAM" id="SSF46689">
    <property type="entry name" value="Homeodomain-like"/>
    <property type="match status" value="1"/>
</dbReference>
<dbReference type="PROSITE" id="PS50977">
    <property type="entry name" value="HTH_TETR_2"/>
    <property type="match status" value="1"/>
</dbReference>
<evidence type="ECO:0000256" key="6">
    <source>
        <dbReference type="SAM" id="MobiDB-lite"/>
    </source>
</evidence>
<sequence length="236" mass="26223">MPPWKNHLQVNESLQRLKREAVLKEARRAFGKRGYHNTSLDEIASRLNVSKGTLYNYVKDKQELLYECHSLALDIGERAIDYGEEHGASGAEVLRQALLHNITSLTEEFGAFAVLTEIDALRPEDRAGIVKRRDGIEKRMVKLVLSGIKDGSLRRLDPKIVVMTYMGVINWLPRWFSSEGRLTGEQIAQEITDLLMAGCINPAYVASAAKVSAEAPPPGRRRTVAAAATAKRRTAG</sequence>
<dbReference type="RefSeq" id="WP_151114585.1">
    <property type="nucleotide sequence ID" value="NZ_CP042582.1"/>
</dbReference>
<evidence type="ECO:0000259" key="7">
    <source>
        <dbReference type="PROSITE" id="PS50977"/>
    </source>
</evidence>
<reference evidence="8 9" key="1">
    <citation type="submission" date="2019-08" db="EMBL/GenBank/DDBJ databases">
        <title>Hyperibacter terrae gen. nov., sp. nov. and Hyperibacter viscosus sp. nov., two new members in the family Rhodospirillaceae isolated from the rhizosphere of Hypericum perforatum.</title>
        <authorList>
            <person name="Noviana Z."/>
        </authorList>
    </citation>
    <scope>NUCLEOTIDE SEQUENCE [LARGE SCALE GENOMIC DNA]</scope>
    <source>
        <strain evidence="8 9">R5959</strain>
    </source>
</reference>
<dbReference type="Gene3D" id="1.10.357.10">
    <property type="entry name" value="Tetracycline Repressor, domain 2"/>
    <property type="match status" value="1"/>
</dbReference>
<feature type="region of interest" description="Disordered" evidence="6">
    <location>
        <begin position="211"/>
        <end position="236"/>
    </location>
</feature>
<dbReference type="KEGG" id="hadh:FRZ61_02590"/>
<dbReference type="Pfam" id="PF17932">
    <property type="entry name" value="TetR_C_24"/>
    <property type="match status" value="1"/>
</dbReference>
<evidence type="ECO:0000256" key="3">
    <source>
        <dbReference type="ARBA" id="ARBA00023125"/>
    </source>
</evidence>
<dbReference type="PANTHER" id="PTHR30055">
    <property type="entry name" value="HTH-TYPE TRANSCRIPTIONAL REGULATOR RUTR"/>
    <property type="match status" value="1"/>
</dbReference>
<dbReference type="InterPro" id="IPR050109">
    <property type="entry name" value="HTH-type_TetR-like_transc_reg"/>
</dbReference>
<proteinExistence type="predicted"/>
<keyword evidence="1" id="KW-0678">Repressor</keyword>
<dbReference type="AlphaFoldDB" id="A0A5J6MRN8"/>
<evidence type="ECO:0000256" key="2">
    <source>
        <dbReference type="ARBA" id="ARBA00023015"/>
    </source>
</evidence>
<dbReference type="OrthoDB" id="9779746at2"/>
<dbReference type="GO" id="GO:0000976">
    <property type="term" value="F:transcription cis-regulatory region binding"/>
    <property type="evidence" value="ECO:0007669"/>
    <property type="project" value="TreeGrafter"/>
</dbReference>
<dbReference type="Proteomes" id="UP000325797">
    <property type="component" value="Chromosome"/>
</dbReference>
<evidence type="ECO:0000313" key="8">
    <source>
        <dbReference type="EMBL" id="QEX20342.1"/>
    </source>
</evidence>
<keyword evidence="2" id="KW-0805">Transcription regulation</keyword>
<protein>
    <submittedName>
        <fullName evidence="8">TetR family transcriptional regulator</fullName>
    </submittedName>
</protein>
<evidence type="ECO:0000256" key="4">
    <source>
        <dbReference type="ARBA" id="ARBA00023163"/>
    </source>
</evidence>
<keyword evidence="9" id="KW-1185">Reference proteome</keyword>
<dbReference type="PRINTS" id="PR00455">
    <property type="entry name" value="HTHTETR"/>
</dbReference>
<feature type="domain" description="HTH tetR-type" evidence="7">
    <location>
        <begin position="16"/>
        <end position="76"/>
    </location>
</feature>
<dbReference type="EMBL" id="CP042582">
    <property type="protein sequence ID" value="QEX20342.1"/>
    <property type="molecule type" value="Genomic_DNA"/>
</dbReference>
<name>A0A5J6MRN8_9PROT</name>